<sequence length="372" mass="41694">MIPRLLCSLLLLSLCACFPEANEDPDRIGPSNSLQAWAENKRFWADKEGNPLLLLGTINQKNLSQSVDVIQQLKELQKAGGNYVCSQIDPFEGTRPEPFARNPLTGQFDLNAPDSLYWSNFHAFLRHAASLDMVVQLELPMADSTQTHELLYNVMAEQALSISQHYRNVLYSIRQLNDQASAPSSLSKLRQLAVRANGQTFTDKYPFRQALPSLPTAGTYTGPVHFSAVDGNDPYDVIKNFNLAAANGYAGLCYASSRSTFEMRGARLASIRAIRTVERYLRFRDLKPAPEVLIGKNAHAFTDDQGNFLFYMPTAGEINVRLPVEDQVPIRVVVVGYLGTQRSELLRPPYGNSFKLFTDEIRGGWMILKREE</sequence>
<protein>
    <submittedName>
        <fullName evidence="2">Uncharacterized protein</fullName>
    </submittedName>
</protein>
<dbReference type="Proteomes" id="UP000199021">
    <property type="component" value="Unassembled WGS sequence"/>
</dbReference>
<reference evidence="3" key="1">
    <citation type="submission" date="2016-10" db="EMBL/GenBank/DDBJ databases">
        <authorList>
            <person name="Varghese N."/>
            <person name="Submissions S."/>
        </authorList>
    </citation>
    <scope>NUCLEOTIDE SEQUENCE [LARGE SCALE GENOMIC DNA]</scope>
    <source>
        <strain evidence="3">DSM 24740</strain>
    </source>
</reference>
<dbReference type="Gene3D" id="3.20.20.80">
    <property type="entry name" value="Glycosidases"/>
    <property type="match status" value="1"/>
</dbReference>
<dbReference type="InParanoid" id="A0A1H9L0Y5"/>
<feature type="signal peptide" evidence="1">
    <location>
        <begin position="1"/>
        <end position="21"/>
    </location>
</feature>
<keyword evidence="1" id="KW-0732">Signal</keyword>
<keyword evidence="3" id="KW-1185">Reference proteome</keyword>
<feature type="chain" id="PRO_5011531581" evidence="1">
    <location>
        <begin position="22"/>
        <end position="372"/>
    </location>
</feature>
<gene>
    <name evidence="2" type="ORF">SAMN05444359_12274</name>
</gene>
<name>A0A1H9L0Y5_9BACT</name>
<proteinExistence type="predicted"/>
<dbReference type="STRING" id="478744.SAMN05444359_12274"/>
<dbReference type="EMBL" id="FOFB01000022">
    <property type="protein sequence ID" value="SER04978.1"/>
    <property type="molecule type" value="Genomic_DNA"/>
</dbReference>
<evidence type="ECO:0000313" key="3">
    <source>
        <dbReference type="Proteomes" id="UP000199021"/>
    </source>
</evidence>
<organism evidence="2 3">
    <name type="scientific">Neolewinella agarilytica</name>
    <dbReference type="NCBI Taxonomy" id="478744"/>
    <lineage>
        <taxon>Bacteria</taxon>
        <taxon>Pseudomonadati</taxon>
        <taxon>Bacteroidota</taxon>
        <taxon>Saprospiria</taxon>
        <taxon>Saprospirales</taxon>
        <taxon>Lewinellaceae</taxon>
        <taxon>Neolewinella</taxon>
    </lineage>
</organism>
<accession>A0A1H9L0Y5</accession>
<evidence type="ECO:0000256" key="1">
    <source>
        <dbReference type="SAM" id="SignalP"/>
    </source>
</evidence>
<evidence type="ECO:0000313" key="2">
    <source>
        <dbReference type="EMBL" id="SER04978.1"/>
    </source>
</evidence>
<dbReference type="PROSITE" id="PS51257">
    <property type="entry name" value="PROKAR_LIPOPROTEIN"/>
    <property type="match status" value="1"/>
</dbReference>
<dbReference type="OrthoDB" id="5488826at2"/>
<dbReference type="RefSeq" id="WP_090171272.1">
    <property type="nucleotide sequence ID" value="NZ_FOFB01000022.1"/>
</dbReference>
<dbReference type="AlphaFoldDB" id="A0A1H9L0Y5"/>